<evidence type="ECO:0000256" key="3">
    <source>
        <dbReference type="ARBA" id="ARBA00022475"/>
    </source>
</evidence>
<evidence type="ECO:0000256" key="6">
    <source>
        <dbReference type="ARBA" id="ARBA00022989"/>
    </source>
</evidence>
<dbReference type="InterPro" id="IPR007227">
    <property type="entry name" value="Cell_shape_determining_MreD"/>
</dbReference>
<organism evidence="9 10">
    <name type="scientific">Streptococcus zalophi</name>
    <dbReference type="NCBI Taxonomy" id="640031"/>
    <lineage>
        <taxon>Bacteria</taxon>
        <taxon>Bacillati</taxon>
        <taxon>Bacillota</taxon>
        <taxon>Bacilli</taxon>
        <taxon>Lactobacillales</taxon>
        <taxon>Streptococcaceae</taxon>
        <taxon>Streptococcus</taxon>
    </lineage>
</organism>
<comment type="similarity">
    <text evidence="2">Belongs to the MreD family.</text>
</comment>
<dbReference type="AlphaFoldDB" id="A0A934PBS7"/>
<proteinExistence type="inferred from homology"/>
<dbReference type="Proteomes" id="UP000644875">
    <property type="component" value="Unassembled WGS sequence"/>
</dbReference>
<keyword evidence="10" id="KW-1185">Reference proteome</keyword>
<keyword evidence="7 8" id="KW-0472">Membrane</keyword>
<keyword evidence="3" id="KW-1003">Cell membrane</keyword>
<comment type="subcellular location">
    <subcellularLocation>
        <location evidence="1">Cell membrane</location>
        <topology evidence="1">Multi-pass membrane protein</topology>
    </subcellularLocation>
</comment>
<evidence type="ECO:0000256" key="7">
    <source>
        <dbReference type="ARBA" id="ARBA00023136"/>
    </source>
</evidence>
<evidence type="ECO:0000256" key="5">
    <source>
        <dbReference type="ARBA" id="ARBA00022960"/>
    </source>
</evidence>
<gene>
    <name evidence="9" type="primary">mreD</name>
    <name evidence="9" type="ORF">JHK64_06775</name>
</gene>
<keyword evidence="6 8" id="KW-1133">Transmembrane helix</keyword>
<keyword evidence="5" id="KW-0133">Cell shape</keyword>
<dbReference type="RefSeq" id="WP_199568237.1">
    <property type="nucleotide sequence ID" value="NZ_JAENBP010000010.1"/>
</dbReference>
<evidence type="ECO:0000256" key="1">
    <source>
        <dbReference type="ARBA" id="ARBA00004651"/>
    </source>
</evidence>
<name>A0A934PBS7_9STRE</name>
<sequence>MKRVKQYLPFIFLFVSLFLDRHLTYLISRLFHYQFVISSQFFLMVLLFFILYYQKWLVYLIFIGLSFVYDSLYFHSIGISTFLFPLLIFVGYKWLHLMTYSKIARVASFFILIFIFNVGSYFLAVFYQMTSYSFDTFVTYHLFPTLIVNLFFYLLSEFFVKKLHLI</sequence>
<reference evidence="9 10" key="1">
    <citation type="journal article" date="2021" name="Int. J. Syst. Evol. Microbiol.">
        <title>Streptococcus vicugnae sp. nov., isolated from faeces of alpacas (Vicugna pacos) and cattle (Bos taurus), Streptococcus zalophi sp. nov., and Streptococcus pacificus sp. nov., isolated from respiratory tract of California sea lions (Zalophus californianus).</title>
        <authorList>
            <person name="Volokhov D.V."/>
            <person name="Zagorodnyaya T.A."/>
            <person name="Shen Z."/>
            <person name="Blom J."/>
            <person name="Furtak V.A."/>
            <person name="Eisenberg T."/>
            <person name="Fan P."/>
            <person name="Jeong K.C."/>
            <person name="Gao Y."/>
            <person name="Zhang S."/>
            <person name="Amselle M."/>
        </authorList>
    </citation>
    <scope>NUCLEOTIDE SEQUENCE [LARGE SCALE GENOMIC DNA]</scope>
    <source>
        <strain evidence="10">CSL7508-lung</strain>
    </source>
</reference>
<feature type="transmembrane region" description="Helical" evidence="8">
    <location>
        <begin position="35"/>
        <end position="53"/>
    </location>
</feature>
<feature type="transmembrane region" description="Helical" evidence="8">
    <location>
        <begin position="73"/>
        <end position="95"/>
    </location>
</feature>
<evidence type="ECO:0000313" key="10">
    <source>
        <dbReference type="Proteomes" id="UP000644875"/>
    </source>
</evidence>
<evidence type="ECO:0000256" key="2">
    <source>
        <dbReference type="ARBA" id="ARBA00007776"/>
    </source>
</evidence>
<feature type="transmembrane region" description="Helical" evidence="8">
    <location>
        <begin position="107"/>
        <end position="127"/>
    </location>
</feature>
<dbReference type="EMBL" id="JAENBP010000010">
    <property type="protein sequence ID" value="MBJ8350323.1"/>
    <property type="molecule type" value="Genomic_DNA"/>
</dbReference>
<comment type="caution">
    <text evidence="9">The sequence shown here is derived from an EMBL/GenBank/DDBJ whole genome shotgun (WGS) entry which is preliminary data.</text>
</comment>
<protein>
    <submittedName>
        <fullName evidence="9">Rod shape-determining protein MreD</fullName>
    </submittedName>
</protein>
<evidence type="ECO:0000256" key="4">
    <source>
        <dbReference type="ARBA" id="ARBA00022692"/>
    </source>
</evidence>
<evidence type="ECO:0000256" key="8">
    <source>
        <dbReference type="SAM" id="Phobius"/>
    </source>
</evidence>
<dbReference type="Pfam" id="PF04093">
    <property type="entry name" value="MreD"/>
    <property type="match status" value="1"/>
</dbReference>
<keyword evidence="4 8" id="KW-0812">Transmembrane</keyword>
<accession>A0A934PBS7</accession>
<feature type="transmembrane region" description="Helical" evidence="8">
    <location>
        <begin position="139"/>
        <end position="160"/>
    </location>
</feature>
<dbReference type="GO" id="GO:0005886">
    <property type="term" value="C:plasma membrane"/>
    <property type="evidence" value="ECO:0007669"/>
    <property type="project" value="UniProtKB-SubCell"/>
</dbReference>
<dbReference type="GO" id="GO:0008360">
    <property type="term" value="P:regulation of cell shape"/>
    <property type="evidence" value="ECO:0007669"/>
    <property type="project" value="UniProtKB-KW"/>
</dbReference>
<evidence type="ECO:0000313" key="9">
    <source>
        <dbReference type="EMBL" id="MBJ8350323.1"/>
    </source>
</evidence>